<dbReference type="EMBL" id="LJQD01000115">
    <property type="protein sequence ID" value="KPW98363.1"/>
    <property type="molecule type" value="Genomic_DNA"/>
</dbReference>
<gene>
    <name evidence="1" type="ORF">ALO79_01923</name>
</gene>
<dbReference type="Proteomes" id="UP000050381">
    <property type="component" value="Unassembled WGS sequence"/>
</dbReference>
<evidence type="ECO:0000313" key="1">
    <source>
        <dbReference type="EMBL" id="KPW98363.1"/>
    </source>
</evidence>
<comment type="caution">
    <text evidence="1">The sequence shown here is derived from an EMBL/GenBank/DDBJ whole genome shotgun (WGS) entry which is preliminary data.</text>
</comment>
<evidence type="ECO:0000313" key="2">
    <source>
        <dbReference type="Proteomes" id="UP000050381"/>
    </source>
</evidence>
<dbReference type="AlphaFoldDB" id="A0A0P9QJZ9"/>
<proteinExistence type="predicted"/>
<accession>A0A0P9QJZ9</accession>
<reference evidence="1 2" key="1">
    <citation type="submission" date="2015-09" db="EMBL/GenBank/DDBJ databases">
        <title>Genome announcement of multiple Pseudomonas syringae strains.</title>
        <authorList>
            <person name="Thakur S."/>
            <person name="Wang P.W."/>
            <person name="Gong Y."/>
            <person name="Weir B.S."/>
            <person name="Guttman D.S."/>
        </authorList>
    </citation>
    <scope>NUCLEOTIDE SEQUENCE [LARGE SCALE GENOMIC DNA]</scope>
    <source>
        <strain evidence="1 2">ICMP9419</strain>
    </source>
</reference>
<dbReference type="PATRIC" id="fig|264450.4.peg.2337"/>
<protein>
    <submittedName>
        <fullName evidence="1">Uncharacterized protein</fullName>
    </submittedName>
</protein>
<organism evidence="1 2">
    <name type="scientific">Pseudomonas syringae pv. castaneae</name>
    <dbReference type="NCBI Taxonomy" id="264450"/>
    <lineage>
        <taxon>Bacteria</taxon>
        <taxon>Pseudomonadati</taxon>
        <taxon>Pseudomonadota</taxon>
        <taxon>Gammaproteobacteria</taxon>
        <taxon>Pseudomonadales</taxon>
        <taxon>Pseudomonadaceae</taxon>
        <taxon>Pseudomonas</taxon>
        <taxon>Pseudomonas syringae</taxon>
    </lineage>
</organism>
<sequence>MLTALLRYLSITNAWVDFEADLVPCNVGDSAKHFKSISMNQGELV</sequence>
<name>A0A0P9QJZ9_PSESX</name>